<dbReference type="PANTHER" id="PTHR33361">
    <property type="entry name" value="GLR0591 PROTEIN"/>
    <property type="match status" value="1"/>
</dbReference>
<evidence type="ECO:0000256" key="2">
    <source>
        <dbReference type="SAM" id="SignalP"/>
    </source>
</evidence>
<evidence type="ECO:0000313" key="3">
    <source>
        <dbReference type="EMBL" id="MDV3455727.1"/>
    </source>
</evidence>
<feature type="region of interest" description="Disordered" evidence="1">
    <location>
        <begin position="438"/>
        <end position="462"/>
    </location>
</feature>
<dbReference type="EMBL" id="JAWJEJ010000001">
    <property type="protein sequence ID" value="MDV3455727.1"/>
    <property type="molecule type" value="Genomic_DNA"/>
</dbReference>
<protein>
    <submittedName>
        <fullName evidence="3">DUF885 family protein</fullName>
    </submittedName>
</protein>
<keyword evidence="2" id="KW-0732">Signal</keyword>
<dbReference type="Pfam" id="PF05960">
    <property type="entry name" value="DUF885"/>
    <property type="match status" value="1"/>
</dbReference>
<reference evidence="3 4" key="1">
    <citation type="submission" date="2023-10" db="EMBL/GenBank/DDBJ databases">
        <title>Sphingomonas sp. HF-S4 16S ribosomal RNA gene Genome sequencing and assembly.</title>
        <authorList>
            <person name="Lee H."/>
        </authorList>
    </citation>
    <scope>NUCLEOTIDE SEQUENCE [LARGE SCALE GENOMIC DNA]</scope>
    <source>
        <strain evidence="3 4">HF-S4</strain>
    </source>
</reference>
<gene>
    <name evidence="3" type="ORF">RZN05_01925</name>
</gene>
<accession>A0ABU3Y3S3</accession>
<dbReference type="Proteomes" id="UP001273531">
    <property type="component" value="Unassembled WGS sequence"/>
</dbReference>
<feature type="signal peptide" evidence="2">
    <location>
        <begin position="1"/>
        <end position="24"/>
    </location>
</feature>
<keyword evidence="4" id="KW-1185">Reference proteome</keyword>
<evidence type="ECO:0000313" key="4">
    <source>
        <dbReference type="Proteomes" id="UP001273531"/>
    </source>
</evidence>
<name>A0ABU3Y3S3_9SPHN</name>
<dbReference type="RefSeq" id="WP_317224939.1">
    <property type="nucleotide sequence ID" value="NZ_JAWJEJ010000001.1"/>
</dbReference>
<sequence>MTGLSRRSILAGLSASVLPFSAHAQANDAKLREALDGLGQLPDYSARLARLAGFDPSQLSPSASLDLRTLRNNIAIDSQLARLMPGGRSEGPYRLPPFASIGLWRHPNGTAVYSLLLERHVGAGVGPEAAHRRFERAADVLGRRALRLMAGYTDTGRSIGAGFKAMFAEPAWLYADDDAGRDRAVTDMNGWLDPARKGLPELIGPVPPASLDVRVRRISRADEAAGKGGYREIPAPGQPGGYFVDLKDIRRRPTWTLGSVVHHELLPGHMVQLPIEAGADAHPLRIAYLPAFSEGWAIHAEQLMARRGAYRDLSLDELGHVHWLLFRAVRGLIDTGIHHRRWSLDQARAEFDRRQGVSAYFAPFERDLERIVAEPAIRAAEALVWLGLAERTRGLTGPALGRANQAILAHGRKPLRFIPNGGSRVWYAKRCTPCFPPARLDANQPSKPRAGLGRHKDNGRGE</sequence>
<dbReference type="PANTHER" id="PTHR33361:SF2">
    <property type="entry name" value="DUF885 DOMAIN-CONTAINING PROTEIN"/>
    <property type="match status" value="1"/>
</dbReference>
<feature type="chain" id="PRO_5046825872" evidence="2">
    <location>
        <begin position="25"/>
        <end position="462"/>
    </location>
</feature>
<organism evidence="3 4">
    <name type="scientific">Sphingomonas agrestis</name>
    <dbReference type="NCBI Taxonomy" id="3080540"/>
    <lineage>
        <taxon>Bacteria</taxon>
        <taxon>Pseudomonadati</taxon>
        <taxon>Pseudomonadota</taxon>
        <taxon>Alphaproteobacteria</taxon>
        <taxon>Sphingomonadales</taxon>
        <taxon>Sphingomonadaceae</taxon>
        <taxon>Sphingomonas</taxon>
    </lineage>
</organism>
<dbReference type="InterPro" id="IPR010281">
    <property type="entry name" value="DUF885"/>
</dbReference>
<proteinExistence type="predicted"/>
<comment type="caution">
    <text evidence="3">The sequence shown here is derived from an EMBL/GenBank/DDBJ whole genome shotgun (WGS) entry which is preliminary data.</text>
</comment>
<evidence type="ECO:0000256" key="1">
    <source>
        <dbReference type="SAM" id="MobiDB-lite"/>
    </source>
</evidence>